<keyword evidence="8 12" id="KW-0067">ATP-binding</keyword>
<evidence type="ECO:0000313" key="13">
    <source>
        <dbReference type="Proteomes" id="UP000433101"/>
    </source>
</evidence>
<dbReference type="InterPro" id="IPR003593">
    <property type="entry name" value="AAA+_ATPase"/>
</dbReference>
<evidence type="ECO:0000256" key="4">
    <source>
        <dbReference type="ARBA" id="ARBA00022475"/>
    </source>
</evidence>
<evidence type="ECO:0000256" key="8">
    <source>
        <dbReference type="ARBA" id="ARBA00022840"/>
    </source>
</evidence>
<feature type="domain" description="ABC transporter" evidence="11">
    <location>
        <begin position="270"/>
        <end position="509"/>
    </location>
</feature>
<keyword evidence="13" id="KW-1185">Reference proteome</keyword>
<dbReference type="CDD" id="cd03215">
    <property type="entry name" value="ABC_Carb_Monos_II"/>
    <property type="match status" value="1"/>
</dbReference>
<evidence type="ECO:0000256" key="7">
    <source>
        <dbReference type="ARBA" id="ARBA00022741"/>
    </source>
</evidence>
<dbReference type="GO" id="GO:0005886">
    <property type="term" value="C:plasma membrane"/>
    <property type="evidence" value="ECO:0007669"/>
    <property type="project" value="UniProtKB-SubCell"/>
</dbReference>
<proteinExistence type="inferred from homology"/>
<dbReference type="PANTHER" id="PTHR43790">
    <property type="entry name" value="CARBOHYDRATE TRANSPORT ATP-BINDING PROTEIN MG119-RELATED"/>
    <property type="match status" value="1"/>
</dbReference>
<evidence type="ECO:0000256" key="9">
    <source>
        <dbReference type="ARBA" id="ARBA00022967"/>
    </source>
</evidence>
<dbReference type="FunFam" id="3.40.50.300:FF:000127">
    <property type="entry name" value="Ribose import ATP-binding protein RbsA"/>
    <property type="match status" value="1"/>
</dbReference>
<dbReference type="RefSeq" id="WP_160775724.1">
    <property type="nucleotide sequence ID" value="NZ_WUMV01000003.1"/>
</dbReference>
<evidence type="ECO:0000256" key="10">
    <source>
        <dbReference type="ARBA" id="ARBA00023136"/>
    </source>
</evidence>
<comment type="similarity">
    <text evidence="2">Belongs to the ABC transporter superfamily.</text>
</comment>
<evidence type="ECO:0000256" key="2">
    <source>
        <dbReference type="ARBA" id="ARBA00005417"/>
    </source>
</evidence>
<evidence type="ECO:0000313" key="12">
    <source>
        <dbReference type="EMBL" id="MXN65554.1"/>
    </source>
</evidence>
<dbReference type="EMBL" id="WUMV01000003">
    <property type="protein sequence ID" value="MXN65554.1"/>
    <property type="molecule type" value="Genomic_DNA"/>
</dbReference>
<name>A0A7X3LUX9_9HYPH</name>
<sequence>MQPAPQTTARTATSAAHAPILALAGVSRSFGPVQVLFDVDFDLYPGEVHALIGENGAGKSTMMKILSGYLEPTTGEVMLDGAPVSFTSSEDAEDRGVVLIHQEFNLADQLSVEQNIFLGRELKRGLFLDHKAMRATTNELLARLETKTPAWATVSKISVPEKQMVEIAKALSREARVLIMDEPTAVLTRNEAEILFRQIERLKAQGTAILYTSHKLDEVARIADRVTVLRDGRHVLTAPASELSEDAMAEAMVGRELSNLFPDKADANAAETVLVLKDFSVPGIVENANFELRRGEILGFAGLVGSGRTELMEGLIGIRPATGEIRVNGKARQIRSVDDARKAGIAYLTEDRKERGLLLNQGMRPNLTLLALQKFSRILIDRDAEEKALDRSIREFDIRAPSREIKVANLSGGNQQKLLLAKTMLAEPEIVIIDEPTRGIDIGTKQQIYQFVRRLADEGRSVIIISSEMAEVIGLATRVAVMRTGRIAGTLKGGDINEDAIVRLAMGLEKKAEGND</sequence>
<keyword evidence="10" id="KW-0472">Membrane</keyword>
<keyword evidence="5" id="KW-0762">Sugar transport</keyword>
<keyword evidence="6" id="KW-0677">Repeat</keyword>
<comment type="caution">
    <text evidence="12">The sequence shown here is derived from an EMBL/GenBank/DDBJ whole genome shotgun (WGS) entry which is preliminary data.</text>
</comment>
<evidence type="ECO:0000259" key="11">
    <source>
        <dbReference type="PROSITE" id="PS50893"/>
    </source>
</evidence>
<protein>
    <submittedName>
        <fullName evidence="12">ATP-binding cassette domain-containing protein</fullName>
    </submittedName>
</protein>
<dbReference type="InterPro" id="IPR027417">
    <property type="entry name" value="P-loop_NTPase"/>
</dbReference>
<gene>
    <name evidence="12" type="ORF">GR183_11635</name>
</gene>
<keyword evidence="9" id="KW-1278">Translocase</keyword>
<dbReference type="PROSITE" id="PS00211">
    <property type="entry name" value="ABC_TRANSPORTER_1"/>
    <property type="match status" value="1"/>
</dbReference>
<accession>A0A7X3LUX9</accession>
<keyword evidence="7" id="KW-0547">Nucleotide-binding</keyword>
<keyword evidence="4" id="KW-1003">Cell membrane</keyword>
<dbReference type="SMART" id="SM00382">
    <property type="entry name" value="AAA"/>
    <property type="match status" value="2"/>
</dbReference>
<dbReference type="Proteomes" id="UP000433101">
    <property type="component" value="Unassembled WGS sequence"/>
</dbReference>
<feature type="domain" description="ABC transporter" evidence="11">
    <location>
        <begin position="21"/>
        <end position="256"/>
    </location>
</feature>
<dbReference type="AlphaFoldDB" id="A0A7X3LUX9"/>
<dbReference type="Pfam" id="PF00005">
    <property type="entry name" value="ABC_tran"/>
    <property type="match status" value="2"/>
</dbReference>
<evidence type="ECO:0000256" key="3">
    <source>
        <dbReference type="ARBA" id="ARBA00022448"/>
    </source>
</evidence>
<dbReference type="CDD" id="cd03216">
    <property type="entry name" value="ABC_Carb_Monos_I"/>
    <property type="match status" value="1"/>
</dbReference>
<dbReference type="Gene3D" id="3.40.50.300">
    <property type="entry name" value="P-loop containing nucleotide triphosphate hydrolases"/>
    <property type="match status" value="2"/>
</dbReference>
<keyword evidence="3" id="KW-0813">Transport</keyword>
<dbReference type="InterPro" id="IPR050107">
    <property type="entry name" value="ABC_carbohydrate_import_ATPase"/>
</dbReference>
<evidence type="ECO:0000256" key="1">
    <source>
        <dbReference type="ARBA" id="ARBA00004202"/>
    </source>
</evidence>
<dbReference type="PANTHER" id="PTHR43790:SF9">
    <property type="entry name" value="GALACTOFURANOSE TRANSPORTER ATP-BINDING PROTEIN YTFR"/>
    <property type="match status" value="1"/>
</dbReference>
<dbReference type="InterPro" id="IPR003439">
    <property type="entry name" value="ABC_transporter-like_ATP-bd"/>
</dbReference>
<reference evidence="12 13" key="1">
    <citation type="submission" date="2019-12" db="EMBL/GenBank/DDBJ databases">
        <authorList>
            <person name="Li M."/>
        </authorList>
    </citation>
    <scope>NUCLEOTIDE SEQUENCE [LARGE SCALE GENOMIC DNA]</scope>
    <source>
        <strain evidence="12 13">GBMRC 2046</strain>
    </source>
</reference>
<evidence type="ECO:0000256" key="6">
    <source>
        <dbReference type="ARBA" id="ARBA00022737"/>
    </source>
</evidence>
<comment type="subcellular location">
    <subcellularLocation>
        <location evidence="1">Cell membrane</location>
        <topology evidence="1">Peripheral membrane protein</topology>
    </subcellularLocation>
</comment>
<organism evidence="12 13">
    <name type="scientific">Stappia sediminis</name>
    <dbReference type="NCBI Taxonomy" id="2692190"/>
    <lineage>
        <taxon>Bacteria</taxon>
        <taxon>Pseudomonadati</taxon>
        <taxon>Pseudomonadota</taxon>
        <taxon>Alphaproteobacteria</taxon>
        <taxon>Hyphomicrobiales</taxon>
        <taxon>Stappiaceae</taxon>
        <taxon>Stappia</taxon>
    </lineage>
</organism>
<dbReference type="GO" id="GO:0005524">
    <property type="term" value="F:ATP binding"/>
    <property type="evidence" value="ECO:0007669"/>
    <property type="project" value="UniProtKB-KW"/>
</dbReference>
<dbReference type="InterPro" id="IPR017871">
    <property type="entry name" value="ABC_transporter-like_CS"/>
</dbReference>
<dbReference type="GO" id="GO:0016887">
    <property type="term" value="F:ATP hydrolysis activity"/>
    <property type="evidence" value="ECO:0007669"/>
    <property type="project" value="InterPro"/>
</dbReference>
<dbReference type="SUPFAM" id="SSF52540">
    <property type="entry name" value="P-loop containing nucleoside triphosphate hydrolases"/>
    <property type="match status" value="2"/>
</dbReference>
<dbReference type="PROSITE" id="PS50893">
    <property type="entry name" value="ABC_TRANSPORTER_2"/>
    <property type="match status" value="2"/>
</dbReference>
<evidence type="ECO:0000256" key="5">
    <source>
        <dbReference type="ARBA" id="ARBA00022597"/>
    </source>
</evidence>